<accession>A0AA45WPU7</accession>
<dbReference type="InterPro" id="IPR013783">
    <property type="entry name" value="Ig-like_fold"/>
</dbReference>
<evidence type="ECO:0008006" key="3">
    <source>
        <dbReference type="Google" id="ProtNLM"/>
    </source>
</evidence>
<dbReference type="RefSeq" id="WP_265134054.1">
    <property type="nucleotide sequence ID" value="NZ_FXTX01000028.1"/>
</dbReference>
<dbReference type="Gene3D" id="2.60.40.10">
    <property type="entry name" value="Immunoglobulins"/>
    <property type="match status" value="2"/>
</dbReference>
<proteinExistence type="predicted"/>
<gene>
    <name evidence="1" type="ORF">SAMN06264868_1285</name>
</gene>
<name>A0AA45WPU7_9AQUI</name>
<dbReference type="AlphaFoldDB" id="A0AA45WPU7"/>
<reference evidence="1" key="1">
    <citation type="submission" date="2017-05" db="EMBL/GenBank/DDBJ databases">
        <authorList>
            <person name="Varghese N."/>
            <person name="Submissions S."/>
        </authorList>
    </citation>
    <scope>NUCLEOTIDE SEQUENCE</scope>
    <source>
        <strain evidence="1">DSM 18763</strain>
    </source>
</reference>
<evidence type="ECO:0000313" key="1">
    <source>
        <dbReference type="EMBL" id="SMP23044.1"/>
    </source>
</evidence>
<dbReference type="PROSITE" id="PS51257">
    <property type="entry name" value="PROKAR_LIPOPROTEIN"/>
    <property type="match status" value="1"/>
</dbReference>
<organism evidence="1 2">
    <name type="scientific">Venenivibrio stagnispumantis</name>
    <dbReference type="NCBI Taxonomy" id="407998"/>
    <lineage>
        <taxon>Bacteria</taxon>
        <taxon>Pseudomonadati</taxon>
        <taxon>Aquificota</taxon>
        <taxon>Aquificia</taxon>
        <taxon>Aquificales</taxon>
        <taxon>Hydrogenothermaceae</taxon>
        <taxon>Venenivibrio</taxon>
    </lineage>
</organism>
<dbReference type="EMBL" id="FXTX01000028">
    <property type="protein sequence ID" value="SMP23044.1"/>
    <property type="molecule type" value="Genomic_DNA"/>
</dbReference>
<evidence type="ECO:0000313" key="2">
    <source>
        <dbReference type="Proteomes" id="UP001157947"/>
    </source>
</evidence>
<protein>
    <recommendedName>
        <fullName evidence="3">Fibronectin type-III domain-containing protein</fullName>
    </recommendedName>
</protein>
<sequence>MKVGIYFLIFITAFIFSCGVKGNPYPPYSTKPKPIEDIKVKQQGDKFVVYFNYQKLYTDDNPIKEPIYFEIYKNKNKFNTEIKEYGGYYYFFDKDKEACYYIIVKTKRNKSNPSKEVCIKIDENIPEKPEISKIYNTEESVIIQIKGNEKEFNIYKVSDEEDYSPVYIAKTDKNIFEDKDVVLNTKYCYYITSNKDNIESEKSQIKCIIFKDEIPPNPPKNARLIIKDGVGFIIWDESDSKDVIGYKIYKNGKVMNQIPLKTYYFEDKDYKEGDIYTITAIDKANNESEGITIK</sequence>
<keyword evidence="2" id="KW-1185">Reference proteome</keyword>
<comment type="caution">
    <text evidence="1">The sequence shown here is derived from an EMBL/GenBank/DDBJ whole genome shotgun (WGS) entry which is preliminary data.</text>
</comment>
<dbReference type="Proteomes" id="UP001157947">
    <property type="component" value="Unassembled WGS sequence"/>
</dbReference>